<sequence length="581" mass="63763">MQQSASQSYKRLLGYVKTYKAAAIVAIIGMLGYSAMDATFVWLMQPFIDEGLTERNSAVLTWAPFVVIALVLGRGAFNFVSSYCLAYVGSQVVRSLRQDLFQHMLNLPVSFHDKHSNGELISKITFDTEQVQQAITKALLVLVREGAYVAFLLVVMFAASWKLSLVFLVITPIVAIIVTVVSKRFRRISKNIQNAMGDVTRCSEQMLSGHKVIHGFNGQQQETERFAHVNNINRLQRVKMDATKALSVSVIQILAASSMAVILVLISMPSMLNSITSGTFVSLISSMMLMLRPLKQLSNVNSELQRGIAAAQSIFTVLDTEQEKDTGTQVLEKAKGHIQITDLTFYYPDVAEPVLKSLSLDITPGQNIALVGRSGSGKSTLSNLLPRYYDVEPASAIKLDGIATNELTLASLRQQFAIVSQQVVLFNDTIANNIMYGLAQPLSEQALIEVAKKAHVWEFVKDLPQGLNTMIGEDGVMLSGGQRQRIAIARALVKDAPILILDEATSALDTESEKLIQQALESLMKDKTAIIIAHRLSTIEQVDCIYVLDHGQIIEQGTHSELLNANGTYAALAKMQQGEGQ</sequence>
<feature type="transmembrane region" description="Helical" evidence="11">
    <location>
        <begin position="245"/>
        <end position="266"/>
    </location>
</feature>
<comment type="subcellular location">
    <subcellularLocation>
        <location evidence="1">Cell membrane</location>
        <topology evidence="1">Multi-pass membrane protein</topology>
    </subcellularLocation>
</comment>
<dbReference type="SMART" id="SM00382">
    <property type="entry name" value="AAA"/>
    <property type="match status" value="1"/>
</dbReference>
<gene>
    <name evidence="14" type="ORF">TW72_09125</name>
</gene>
<proteinExistence type="predicted"/>
<keyword evidence="5" id="KW-0547">Nucleotide-binding</keyword>
<dbReference type="CDD" id="cd18552">
    <property type="entry name" value="ABC_6TM_MsbA_like"/>
    <property type="match status" value="1"/>
</dbReference>
<dbReference type="InterPro" id="IPR011917">
    <property type="entry name" value="ABC_transpr_lipidA"/>
</dbReference>
<dbReference type="NCBIfam" id="TIGR02203">
    <property type="entry name" value="MsbA_lipidA"/>
    <property type="match status" value="1"/>
</dbReference>
<dbReference type="PANTHER" id="PTHR43394">
    <property type="entry name" value="ATP-DEPENDENT PERMEASE MDL1, MITOCHONDRIAL"/>
    <property type="match status" value="1"/>
</dbReference>
<dbReference type="Pfam" id="PF00005">
    <property type="entry name" value="ABC_tran"/>
    <property type="match status" value="1"/>
</dbReference>
<keyword evidence="10 11" id="KW-0472">Membrane</keyword>
<dbReference type="PROSITE" id="PS50929">
    <property type="entry name" value="ABC_TM1F"/>
    <property type="match status" value="1"/>
</dbReference>
<evidence type="ECO:0000256" key="2">
    <source>
        <dbReference type="ARBA" id="ARBA00022448"/>
    </source>
</evidence>
<keyword evidence="8 11" id="KW-1133">Transmembrane helix</keyword>
<dbReference type="GO" id="GO:0005886">
    <property type="term" value="C:plasma membrane"/>
    <property type="evidence" value="ECO:0007669"/>
    <property type="project" value="UniProtKB-SubCell"/>
</dbReference>
<evidence type="ECO:0000256" key="1">
    <source>
        <dbReference type="ARBA" id="ARBA00004651"/>
    </source>
</evidence>
<evidence type="ECO:0000256" key="11">
    <source>
        <dbReference type="SAM" id="Phobius"/>
    </source>
</evidence>
<dbReference type="OrthoDB" id="9806127at2"/>
<dbReference type="PATRIC" id="fig|151081.8.peg.1173"/>
<dbReference type="InterPro" id="IPR036640">
    <property type="entry name" value="ABC1_TM_sf"/>
</dbReference>
<evidence type="ECO:0000259" key="13">
    <source>
        <dbReference type="PROSITE" id="PS50929"/>
    </source>
</evidence>
<name>A0A0F4PVV2_9GAMM</name>
<comment type="caution">
    <text evidence="14">The sequence shown here is derived from an EMBL/GenBank/DDBJ whole genome shotgun (WGS) entry which is preliminary data.</text>
</comment>
<dbReference type="InterPro" id="IPR017871">
    <property type="entry name" value="ABC_transporter-like_CS"/>
</dbReference>
<keyword evidence="6 14" id="KW-0067">ATP-binding</keyword>
<dbReference type="GO" id="GO:0015421">
    <property type="term" value="F:ABC-type oligopeptide transporter activity"/>
    <property type="evidence" value="ECO:0007669"/>
    <property type="project" value="TreeGrafter"/>
</dbReference>
<evidence type="ECO:0000256" key="5">
    <source>
        <dbReference type="ARBA" id="ARBA00022741"/>
    </source>
</evidence>
<dbReference type="Proteomes" id="UP000033664">
    <property type="component" value="Unassembled WGS sequence"/>
</dbReference>
<dbReference type="PANTHER" id="PTHR43394:SF1">
    <property type="entry name" value="ATP-BINDING CASSETTE SUB-FAMILY B MEMBER 10, MITOCHONDRIAL"/>
    <property type="match status" value="1"/>
</dbReference>
<evidence type="ECO:0000256" key="4">
    <source>
        <dbReference type="ARBA" id="ARBA00022692"/>
    </source>
</evidence>
<dbReference type="AlphaFoldDB" id="A0A0F4PVV2"/>
<dbReference type="GO" id="GO:0016887">
    <property type="term" value="F:ATP hydrolysis activity"/>
    <property type="evidence" value="ECO:0007669"/>
    <property type="project" value="InterPro"/>
</dbReference>
<dbReference type="Gene3D" id="3.40.50.300">
    <property type="entry name" value="P-loop containing nucleotide triphosphate hydrolases"/>
    <property type="match status" value="1"/>
</dbReference>
<keyword evidence="9" id="KW-0445">Lipid transport</keyword>
<evidence type="ECO:0000256" key="6">
    <source>
        <dbReference type="ARBA" id="ARBA00022840"/>
    </source>
</evidence>
<evidence type="ECO:0000256" key="7">
    <source>
        <dbReference type="ARBA" id="ARBA00022967"/>
    </source>
</evidence>
<reference evidence="14 15" key="1">
    <citation type="journal article" date="2015" name="BMC Genomics">
        <title>Genome mining reveals unlocked bioactive potential of marine Gram-negative bacteria.</title>
        <authorList>
            <person name="Machado H."/>
            <person name="Sonnenschein E.C."/>
            <person name="Melchiorsen J."/>
            <person name="Gram L."/>
        </authorList>
    </citation>
    <scope>NUCLEOTIDE SEQUENCE [LARGE SCALE GENOMIC DNA]</scope>
    <source>
        <strain evidence="14 15">S3137</strain>
    </source>
</reference>
<dbReference type="FunFam" id="3.40.50.300:FF:000140">
    <property type="entry name" value="Lipid A export ATP-binding/permease protein MsbA"/>
    <property type="match status" value="1"/>
</dbReference>
<feature type="domain" description="ABC transmembrane type-1" evidence="13">
    <location>
        <begin position="24"/>
        <end position="306"/>
    </location>
</feature>
<feature type="domain" description="ABC transporter" evidence="12">
    <location>
        <begin position="338"/>
        <end position="575"/>
    </location>
</feature>
<organism evidence="14 15">
    <name type="scientific">Pseudoalteromonas ruthenica</name>
    <dbReference type="NCBI Taxonomy" id="151081"/>
    <lineage>
        <taxon>Bacteria</taxon>
        <taxon>Pseudomonadati</taxon>
        <taxon>Pseudomonadota</taxon>
        <taxon>Gammaproteobacteria</taxon>
        <taxon>Alteromonadales</taxon>
        <taxon>Pseudoalteromonadaceae</taxon>
        <taxon>Pseudoalteromonas</taxon>
    </lineage>
</organism>
<dbReference type="eggNOG" id="COG1132">
    <property type="taxonomic scope" value="Bacteria"/>
</dbReference>
<evidence type="ECO:0000313" key="15">
    <source>
        <dbReference type="Proteomes" id="UP000033664"/>
    </source>
</evidence>
<evidence type="ECO:0000259" key="12">
    <source>
        <dbReference type="PROSITE" id="PS50893"/>
    </source>
</evidence>
<feature type="transmembrane region" description="Helical" evidence="11">
    <location>
        <begin position="138"/>
        <end position="159"/>
    </location>
</feature>
<evidence type="ECO:0000256" key="3">
    <source>
        <dbReference type="ARBA" id="ARBA00022475"/>
    </source>
</evidence>
<keyword evidence="7" id="KW-1278">Translocase</keyword>
<dbReference type="PROSITE" id="PS50893">
    <property type="entry name" value="ABC_TRANSPORTER_2"/>
    <property type="match status" value="1"/>
</dbReference>
<protein>
    <submittedName>
        <fullName evidence="14">Lipid transporter ATP-binding/permease</fullName>
    </submittedName>
</protein>
<evidence type="ECO:0000256" key="10">
    <source>
        <dbReference type="ARBA" id="ARBA00023136"/>
    </source>
</evidence>
<evidence type="ECO:0000256" key="8">
    <source>
        <dbReference type="ARBA" id="ARBA00022989"/>
    </source>
</evidence>
<feature type="transmembrane region" description="Helical" evidence="11">
    <location>
        <begin position="165"/>
        <end position="182"/>
    </location>
</feature>
<evidence type="ECO:0000313" key="14">
    <source>
        <dbReference type="EMBL" id="KJY99784.1"/>
    </source>
</evidence>
<dbReference type="Gene3D" id="1.20.1560.10">
    <property type="entry name" value="ABC transporter type 1, transmembrane domain"/>
    <property type="match status" value="1"/>
</dbReference>
<keyword evidence="2" id="KW-0813">Transport</keyword>
<feature type="transmembrane region" description="Helical" evidence="11">
    <location>
        <begin position="21"/>
        <end position="42"/>
    </location>
</feature>
<dbReference type="GO" id="GO:0034040">
    <property type="term" value="F:ATPase-coupled lipid transmembrane transporter activity"/>
    <property type="evidence" value="ECO:0007669"/>
    <property type="project" value="InterPro"/>
</dbReference>
<dbReference type="InterPro" id="IPR003439">
    <property type="entry name" value="ABC_transporter-like_ATP-bd"/>
</dbReference>
<dbReference type="SUPFAM" id="SSF52540">
    <property type="entry name" value="P-loop containing nucleoside triphosphate hydrolases"/>
    <property type="match status" value="1"/>
</dbReference>
<dbReference type="InterPro" id="IPR011527">
    <property type="entry name" value="ABC1_TM_dom"/>
</dbReference>
<dbReference type="GO" id="GO:0005524">
    <property type="term" value="F:ATP binding"/>
    <property type="evidence" value="ECO:0007669"/>
    <property type="project" value="UniProtKB-KW"/>
</dbReference>
<dbReference type="InterPro" id="IPR039421">
    <property type="entry name" value="Type_1_exporter"/>
</dbReference>
<dbReference type="SUPFAM" id="SSF90123">
    <property type="entry name" value="ABC transporter transmembrane region"/>
    <property type="match status" value="1"/>
</dbReference>
<dbReference type="GeneID" id="58228652"/>
<keyword evidence="4 11" id="KW-0812">Transmembrane</keyword>
<feature type="transmembrane region" description="Helical" evidence="11">
    <location>
        <begin position="62"/>
        <end position="88"/>
    </location>
</feature>
<accession>A0A0F4PVV2</accession>
<keyword evidence="15" id="KW-1185">Reference proteome</keyword>
<dbReference type="RefSeq" id="WP_045978845.1">
    <property type="nucleotide sequence ID" value="NZ_JXXY01000004.1"/>
</dbReference>
<keyword evidence="3" id="KW-1003">Cell membrane</keyword>
<dbReference type="Pfam" id="PF00664">
    <property type="entry name" value="ABC_membrane"/>
    <property type="match status" value="1"/>
</dbReference>
<dbReference type="EMBL" id="JXXZ01000007">
    <property type="protein sequence ID" value="KJY99784.1"/>
    <property type="molecule type" value="Genomic_DNA"/>
</dbReference>
<dbReference type="PROSITE" id="PS00211">
    <property type="entry name" value="ABC_TRANSPORTER_1"/>
    <property type="match status" value="1"/>
</dbReference>
<dbReference type="InterPro" id="IPR003593">
    <property type="entry name" value="AAA+_ATPase"/>
</dbReference>
<evidence type="ECO:0000256" key="9">
    <source>
        <dbReference type="ARBA" id="ARBA00023055"/>
    </source>
</evidence>
<dbReference type="InterPro" id="IPR027417">
    <property type="entry name" value="P-loop_NTPase"/>
</dbReference>